<sequence length="300" mass="32169">MDKQKEAGEVDVAPPPYTATDTSAQPPLNNSEAPSYTAAPEGGSSAIGAVAGVSNRFPLSFNAYFEKKIMSKLFYLGEHAETPLYAVTMHSGWTTKPLLEMHSGPKDSDPIMATVGYESWFSTGKRTIIKIFPDIAGLSTSADESSSGSSSSSDSGSGPAVAVKSFDMIQRYKWTRSWHELSIEVGIGKDVRRENFEWRRTQGEEVKELDSSGEGWKLVRLEGTATGKNSTSDGKEVVAVWSVNGGWSMTKFCKFQFLGSGATGVLGNTFAIVALISGLKIRYAEYLQNTASNAAGVATA</sequence>
<dbReference type="EMBL" id="JBANMG010000002">
    <property type="protein sequence ID" value="KAK6956387.1"/>
    <property type="molecule type" value="Genomic_DNA"/>
</dbReference>
<dbReference type="AlphaFoldDB" id="A0AAX6MVF6"/>
<accession>A0AAX6MVF6</accession>
<evidence type="ECO:0000313" key="3">
    <source>
        <dbReference type="Proteomes" id="UP001369815"/>
    </source>
</evidence>
<gene>
    <name evidence="2" type="ORF">Daesc_001664</name>
</gene>
<protein>
    <submittedName>
        <fullName evidence="2">Uncharacterized protein</fullName>
    </submittedName>
</protein>
<feature type="compositionally biased region" description="Polar residues" evidence="1">
    <location>
        <begin position="19"/>
        <end position="34"/>
    </location>
</feature>
<comment type="caution">
    <text evidence="2">The sequence shown here is derived from an EMBL/GenBank/DDBJ whole genome shotgun (WGS) entry which is preliminary data.</text>
</comment>
<feature type="region of interest" description="Disordered" evidence="1">
    <location>
        <begin position="1"/>
        <end position="41"/>
    </location>
</feature>
<keyword evidence="3" id="KW-1185">Reference proteome</keyword>
<evidence type="ECO:0000313" key="2">
    <source>
        <dbReference type="EMBL" id="KAK6956387.1"/>
    </source>
</evidence>
<reference evidence="2 3" key="1">
    <citation type="journal article" date="2024" name="Front Chem Biol">
        <title>Unveiling the potential of Daldinia eschscholtzii MFLUCC 19-0629 through bioactivity and bioinformatics studies for enhanced sustainable agriculture production.</title>
        <authorList>
            <person name="Brooks S."/>
            <person name="Weaver J.A."/>
            <person name="Klomchit A."/>
            <person name="Alharthi S.A."/>
            <person name="Onlamun T."/>
            <person name="Nurani R."/>
            <person name="Vong T.K."/>
            <person name="Alberti F."/>
            <person name="Greco C."/>
        </authorList>
    </citation>
    <scope>NUCLEOTIDE SEQUENCE [LARGE SCALE GENOMIC DNA]</scope>
    <source>
        <strain evidence="2">MFLUCC 19-0629</strain>
    </source>
</reference>
<organism evidence="2 3">
    <name type="scientific">Daldinia eschscholtzii</name>
    <dbReference type="NCBI Taxonomy" id="292717"/>
    <lineage>
        <taxon>Eukaryota</taxon>
        <taxon>Fungi</taxon>
        <taxon>Dikarya</taxon>
        <taxon>Ascomycota</taxon>
        <taxon>Pezizomycotina</taxon>
        <taxon>Sordariomycetes</taxon>
        <taxon>Xylariomycetidae</taxon>
        <taxon>Xylariales</taxon>
        <taxon>Hypoxylaceae</taxon>
        <taxon>Daldinia</taxon>
    </lineage>
</organism>
<evidence type="ECO:0000256" key="1">
    <source>
        <dbReference type="SAM" id="MobiDB-lite"/>
    </source>
</evidence>
<proteinExistence type="predicted"/>
<dbReference type="Proteomes" id="UP001369815">
    <property type="component" value="Unassembled WGS sequence"/>
</dbReference>
<name>A0AAX6MVF6_9PEZI</name>